<name>A0A7S4JGI0_9EUKA</name>
<evidence type="ECO:0000256" key="2">
    <source>
        <dbReference type="ARBA" id="ARBA00022630"/>
    </source>
</evidence>
<dbReference type="PANTHER" id="PTHR11455:SF22">
    <property type="entry name" value="CRYPTOCHROME DASH"/>
    <property type="match status" value="1"/>
</dbReference>
<dbReference type="GO" id="GO:0003904">
    <property type="term" value="F:deoxyribodipyrimidine photo-lyase activity"/>
    <property type="evidence" value="ECO:0007669"/>
    <property type="project" value="TreeGrafter"/>
</dbReference>
<reference evidence="6" key="1">
    <citation type="submission" date="2021-01" db="EMBL/GenBank/DDBJ databases">
        <authorList>
            <person name="Corre E."/>
            <person name="Pelletier E."/>
            <person name="Niang G."/>
            <person name="Scheremetjew M."/>
            <person name="Finn R."/>
            <person name="Kale V."/>
            <person name="Holt S."/>
            <person name="Cochrane G."/>
            <person name="Meng A."/>
            <person name="Brown T."/>
            <person name="Cohen L."/>
        </authorList>
    </citation>
    <scope>NUCLEOTIDE SEQUENCE</scope>
    <source>
        <strain evidence="6">SoJaBio B1-5/56/2</strain>
    </source>
</reference>
<dbReference type="InterPro" id="IPR005101">
    <property type="entry name" value="Cryptochr/Photolyase_FAD-bd"/>
</dbReference>
<proteinExistence type="inferred from homology"/>
<dbReference type="GO" id="GO:0003677">
    <property type="term" value="F:DNA binding"/>
    <property type="evidence" value="ECO:0007669"/>
    <property type="project" value="TreeGrafter"/>
</dbReference>
<dbReference type="Gene3D" id="1.10.579.10">
    <property type="entry name" value="DNA Cyclobutane Dipyrimidine Photolyase, subunit A, domain 3"/>
    <property type="match status" value="1"/>
</dbReference>
<dbReference type="PRINTS" id="PR00147">
    <property type="entry name" value="DNAPHOTLYASE"/>
</dbReference>
<keyword evidence="3 4" id="KW-0274">FAD</keyword>
<dbReference type="GO" id="GO:0071949">
    <property type="term" value="F:FAD binding"/>
    <property type="evidence" value="ECO:0007669"/>
    <property type="project" value="TreeGrafter"/>
</dbReference>
<comment type="cofactor">
    <cofactor evidence="4">
        <name>FAD</name>
        <dbReference type="ChEBI" id="CHEBI:57692"/>
    </cofactor>
    <text evidence="4">Binds 1 FAD per subunit.</text>
</comment>
<keyword evidence="2 4" id="KW-0285">Flavoprotein</keyword>
<feature type="binding site" evidence="4">
    <location>
        <begin position="87"/>
        <end position="89"/>
    </location>
    <ligand>
        <name>FAD</name>
        <dbReference type="ChEBI" id="CHEBI:57692"/>
    </ligand>
</feature>
<dbReference type="GO" id="GO:0000719">
    <property type="term" value="P:photoreactive repair"/>
    <property type="evidence" value="ECO:0007669"/>
    <property type="project" value="TreeGrafter"/>
</dbReference>
<feature type="domain" description="Cryptochrome/DNA photolyase FAD-binding" evidence="5">
    <location>
        <begin position="27"/>
        <end position="177"/>
    </location>
</feature>
<sequence>MRELDGPTPENCAIDPPKSGWRFDPLLISRFCSGVTGFPFVDAAMRELTMTGFTSAQCRRALLSFLVRGLQQDWRVAAEWFQRCLIDYDPHICWGNSLYYSGLIFDISSRIPTHTAEHHHLQFDGSGVFTRLWVPELHRVPSYCLFKPQSMTRHMQEMHGARIGIDYPVPMKLWHNAEKDLGFVSQLPNYINKQNANLIGEGTQFGLGVISDSGMRLKLTA</sequence>
<gene>
    <name evidence="6" type="ORF">NAES01612_LOCUS112</name>
</gene>
<comment type="similarity">
    <text evidence="1">Belongs to the DNA photolyase class-1 family.</text>
</comment>
<dbReference type="EMBL" id="HBKR01000188">
    <property type="protein sequence ID" value="CAE2262913.1"/>
    <property type="molecule type" value="Transcribed_RNA"/>
</dbReference>
<evidence type="ECO:0000259" key="5">
    <source>
        <dbReference type="Pfam" id="PF03441"/>
    </source>
</evidence>
<dbReference type="InterPro" id="IPR002081">
    <property type="entry name" value="Cryptochrome/DNA_photolyase_1"/>
</dbReference>
<dbReference type="AlphaFoldDB" id="A0A7S4JGI0"/>
<organism evidence="6">
    <name type="scientific">Paramoeba aestuarina</name>
    <dbReference type="NCBI Taxonomy" id="180227"/>
    <lineage>
        <taxon>Eukaryota</taxon>
        <taxon>Amoebozoa</taxon>
        <taxon>Discosea</taxon>
        <taxon>Flabellinia</taxon>
        <taxon>Dactylopodida</taxon>
        <taxon>Paramoebidae</taxon>
        <taxon>Paramoeba</taxon>
    </lineage>
</organism>
<dbReference type="PANTHER" id="PTHR11455">
    <property type="entry name" value="CRYPTOCHROME"/>
    <property type="match status" value="1"/>
</dbReference>
<evidence type="ECO:0000313" key="6">
    <source>
        <dbReference type="EMBL" id="CAE2262913.1"/>
    </source>
</evidence>
<dbReference type="SUPFAM" id="SSF48173">
    <property type="entry name" value="Cryptochrome/photolyase FAD-binding domain"/>
    <property type="match status" value="1"/>
</dbReference>
<evidence type="ECO:0000256" key="3">
    <source>
        <dbReference type="ARBA" id="ARBA00022827"/>
    </source>
</evidence>
<protein>
    <recommendedName>
        <fullName evidence="5">Cryptochrome/DNA photolyase FAD-binding domain-containing protein</fullName>
    </recommendedName>
</protein>
<evidence type="ECO:0000256" key="4">
    <source>
        <dbReference type="PIRSR" id="PIRSR602081-1"/>
    </source>
</evidence>
<dbReference type="Pfam" id="PF03441">
    <property type="entry name" value="FAD_binding_7"/>
    <property type="match status" value="1"/>
</dbReference>
<dbReference type="InterPro" id="IPR036134">
    <property type="entry name" value="Crypto/Photolyase_FAD-like_sf"/>
</dbReference>
<accession>A0A7S4JGI0</accession>
<evidence type="ECO:0000256" key="1">
    <source>
        <dbReference type="ARBA" id="ARBA00005862"/>
    </source>
</evidence>